<dbReference type="AlphaFoldDB" id="A0A5N6NKH8"/>
<keyword evidence="2 7" id="KW-0812">Transmembrane</keyword>
<evidence type="ECO:0000313" key="8">
    <source>
        <dbReference type="EMBL" id="KAD4888608.1"/>
    </source>
</evidence>
<keyword evidence="3" id="KW-0732">Signal</keyword>
<protein>
    <recommendedName>
        <fullName evidence="10">Protein kinase domain-containing protein</fullName>
    </recommendedName>
</protein>
<feature type="region of interest" description="Disordered" evidence="6">
    <location>
        <begin position="145"/>
        <end position="188"/>
    </location>
</feature>
<dbReference type="Gene3D" id="3.30.200.20">
    <property type="entry name" value="Phosphorylase Kinase, domain 1"/>
    <property type="match status" value="1"/>
</dbReference>
<dbReference type="GO" id="GO:0016020">
    <property type="term" value="C:membrane"/>
    <property type="evidence" value="ECO:0007669"/>
    <property type="project" value="UniProtKB-SubCell"/>
</dbReference>
<dbReference type="EMBL" id="SZYD01000011">
    <property type="protein sequence ID" value="KAD4888608.1"/>
    <property type="molecule type" value="Genomic_DNA"/>
</dbReference>
<dbReference type="Proteomes" id="UP000326396">
    <property type="component" value="Linkage Group LG19"/>
</dbReference>
<evidence type="ECO:0000256" key="1">
    <source>
        <dbReference type="ARBA" id="ARBA00004167"/>
    </source>
</evidence>
<evidence type="ECO:0000256" key="6">
    <source>
        <dbReference type="SAM" id="MobiDB-lite"/>
    </source>
</evidence>
<dbReference type="PANTHER" id="PTHR47974:SF9">
    <property type="entry name" value="RECEPTOR-LIKE SERINE_THREONINE-PROTEIN KINASE"/>
    <property type="match status" value="1"/>
</dbReference>
<feature type="transmembrane region" description="Helical" evidence="7">
    <location>
        <begin position="14"/>
        <end position="35"/>
    </location>
</feature>
<evidence type="ECO:0008006" key="10">
    <source>
        <dbReference type="Google" id="ProtNLM"/>
    </source>
</evidence>
<evidence type="ECO:0000256" key="2">
    <source>
        <dbReference type="ARBA" id="ARBA00022692"/>
    </source>
</evidence>
<reference evidence="8 9" key="1">
    <citation type="submission" date="2019-05" db="EMBL/GenBank/DDBJ databases">
        <title>Mikania micrantha, genome provides insights into the molecular mechanism of rapid growth.</title>
        <authorList>
            <person name="Liu B."/>
        </authorList>
    </citation>
    <scope>NUCLEOTIDE SEQUENCE [LARGE SCALE GENOMIC DNA]</scope>
    <source>
        <strain evidence="8">NLD-2019</strain>
        <tissue evidence="8">Leaf</tissue>
    </source>
</reference>
<evidence type="ECO:0000256" key="4">
    <source>
        <dbReference type="ARBA" id="ARBA00022989"/>
    </source>
</evidence>
<evidence type="ECO:0000256" key="3">
    <source>
        <dbReference type="ARBA" id="ARBA00022729"/>
    </source>
</evidence>
<evidence type="ECO:0000256" key="7">
    <source>
        <dbReference type="SAM" id="Phobius"/>
    </source>
</evidence>
<dbReference type="SUPFAM" id="SSF56112">
    <property type="entry name" value="Protein kinase-like (PK-like)"/>
    <property type="match status" value="1"/>
</dbReference>
<comment type="caution">
    <text evidence="8">The sequence shown here is derived from an EMBL/GenBank/DDBJ whole genome shotgun (WGS) entry which is preliminary data.</text>
</comment>
<sequence length="218" mass="24870">MKHFAIPKSSLPTILLPAGIPVVIGLLALAGYLGYQVYKKRLVDRPKSNILSRLRTLPRMPKEFQFRELKKATNNFDEKRRLGQGGYGVVYRGVLPEDSAEICEYWSFLITLVKFLVELGLGLRKSKSINLDNMDKVGQQAYYRKNQPDPDVDVDPETQPDAQLASSRRRHRRKEVPEKTTKPTITRWSESEEVALARAYIDVSEDPIFGNNQTSSNF</sequence>
<keyword evidence="9" id="KW-1185">Reference proteome</keyword>
<name>A0A5N6NKH8_9ASTR</name>
<evidence type="ECO:0000256" key="5">
    <source>
        <dbReference type="ARBA" id="ARBA00023136"/>
    </source>
</evidence>
<gene>
    <name evidence="8" type="ORF">E3N88_20681</name>
</gene>
<accession>A0A5N6NKH8</accession>
<comment type="subcellular location">
    <subcellularLocation>
        <location evidence="1">Membrane</location>
        <topology evidence="1">Single-pass membrane protein</topology>
    </subcellularLocation>
</comment>
<organism evidence="8 9">
    <name type="scientific">Mikania micrantha</name>
    <name type="common">bitter vine</name>
    <dbReference type="NCBI Taxonomy" id="192012"/>
    <lineage>
        <taxon>Eukaryota</taxon>
        <taxon>Viridiplantae</taxon>
        <taxon>Streptophyta</taxon>
        <taxon>Embryophyta</taxon>
        <taxon>Tracheophyta</taxon>
        <taxon>Spermatophyta</taxon>
        <taxon>Magnoliopsida</taxon>
        <taxon>eudicotyledons</taxon>
        <taxon>Gunneridae</taxon>
        <taxon>Pentapetalae</taxon>
        <taxon>asterids</taxon>
        <taxon>campanulids</taxon>
        <taxon>Asterales</taxon>
        <taxon>Asteraceae</taxon>
        <taxon>Asteroideae</taxon>
        <taxon>Heliantheae alliance</taxon>
        <taxon>Eupatorieae</taxon>
        <taxon>Mikania</taxon>
    </lineage>
</organism>
<dbReference type="PANTHER" id="PTHR47974">
    <property type="entry name" value="OS07G0415500 PROTEIN"/>
    <property type="match status" value="1"/>
</dbReference>
<dbReference type="InterPro" id="IPR011009">
    <property type="entry name" value="Kinase-like_dom_sf"/>
</dbReference>
<proteinExistence type="predicted"/>
<keyword evidence="5 7" id="KW-0472">Membrane</keyword>
<evidence type="ECO:0000313" key="9">
    <source>
        <dbReference type="Proteomes" id="UP000326396"/>
    </source>
</evidence>
<keyword evidence="4 7" id="KW-1133">Transmembrane helix</keyword>